<dbReference type="Pfam" id="PF02525">
    <property type="entry name" value="Flavodoxin_2"/>
    <property type="match status" value="1"/>
</dbReference>
<dbReference type="Gene3D" id="3.40.50.360">
    <property type="match status" value="1"/>
</dbReference>
<dbReference type="EMBL" id="CP118101">
    <property type="protein sequence ID" value="WDH83749.1"/>
    <property type="molecule type" value="Genomic_DNA"/>
</dbReference>
<evidence type="ECO:0000256" key="1">
    <source>
        <dbReference type="ARBA" id="ARBA00006252"/>
    </source>
</evidence>
<dbReference type="InterPro" id="IPR003680">
    <property type="entry name" value="Flavodoxin_fold"/>
</dbReference>
<organism evidence="4 5">
    <name type="scientific">Paenibacillus urinalis</name>
    <dbReference type="NCBI Taxonomy" id="521520"/>
    <lineage>
        <taxon>Bacteria</taxon>
        <taxon>Bacillati</taxon>
        <taxon>Bacillota</taxon>
        <taxon>Bacilli</taxon>
        <taxon>Bacillales</taxon>
        <taxon>Paenibacillaceae</taxon>
        <taxon>Paenibacillus</taxon>
    </lineage>
</organism>
<keyword evidence="2" id="KW-0560">Oxidoreductase</keyword>
<dbReference type="PANTHER" id="PTHR10204">
    <property type="entry name" value="NAD P H OXIDOREDUCTASE-RELATED"/>
    <property type="match status" value="1"/>
</dbReference>
<dbReference type="SUPFAM" id="SSF52218">
    <property type="entry name" value="Flavoproteins"/>
    <property type="match status" value="1"/>
</dbReference>
<gene>
    <name evidence="4" type="ORF">PUW23_05845</name>
</gene>
<evidence type="ECO:0000256" key="2">
    <source>
        <dbReference type="ARBA" id="ARBA00023002"/>
    </source>
</evidence>
<dbReference type="GO" id="GO:0005829">
    <property type="term" value="C:cytosol"/>
    <property type="evidence" value="ECO:0007669"/>
    <property type="project" value="TreeGrafter"/>
</dbReference>
<dbReference type="Proteomes" id="UP001220962">
    <property type="component" value="Chromosome"/>
</dbReference>
<protein>
    <submittedName>
        <fullName evidence="4">NAD(P)H-dependent oxidoreductase</fullName>
    </submittedName>
</protein>
<evidence type="ECO:0000259" key="3">
    <source>
        <dbReference type="Pfam" id="PF02525"/>
    </source>
</evidence>
<dbReference type="RefSeq" id="WP_274359652.1">
    <property type="nucleotide sequence ID" value="NZ_CP118101.1"/>
</dbReference>
<accession>A0AAX3N416</accession>
<feature type="domain" description="Flavodoxin-like fold" evidence="3">
    <location>
        <begin position="9"/>
        <end position="178"/>
    </location>
</feature>
<sequence length="197" mass="22500">MSKTQLPVITIILGHPDLDSYCSALAQAYMKGAREQGATVHLLELSKLSFSPNLKYGYRQRTELEPDLLYAQEIIKQSDHIVLIYPLWWGSMPALLKGFFDRILLPHYAYLQRPNSLLWDKLLTGKTAHLIVTMDTPSLYYRLIYGRAGHRVVTQGIFGYCGIKTRKITEISPVKTSTDVKRQQWLSKIYKLGAKLA</sequence>
<dbReference type="PANTHER" id="PTHR10204:SF34">
    <property type="entry name" value="NAD(P)H DEHYDROGENASE [QUINONE] 1 ISOFORM 1"/>
    <property type="match status" value="1"/>
</dbReference>
<evidence type="ECO:0000313" key="5">
    <source>
        <dbReference type="Proteomes" id="UP001220962"/>
    </source>
</evidence>
<dbReference type="GO" id="GO:0003955">
    <property type="term" value="F:NAD(P)H dehydrogenase (quinone) activity"/>
    <property type="evidence" value="ECO:0007669"/>
    <property type="project" value="TreeGrafter"/>
</dbReference>
<reference evidence="4" key="1">
    <citation type="submission" date="2023-02" db="EMBL/GenBank/DDBJ databases">
        <title>Pathogen: clinical or host-associated sample.</title>
        <authorList>
            <person name="Hergert J."/>
            <person name="Casey R."/>
            <person name="Wagner J."/>
            <person name="Young E.L."/>
            <person name="Oakeson K.F."/>
        </authorList>
    </citation>
    <scope>NUCLEOTIDE SEQUENCE</scope>
    <source>
        <strain evidence="4">2022CK-00830</strain>
    </source>
</reference>
<evidence type="ECO:0000313" key="4">
    <source>
        <dbReference type="EMBL" id="WDH83749.1"/>
    </source>
</evidence>
<dbReference type="AlphaFoldDB" id="A0AAX3N416"/>
<name>A0AAX3N416_9BACL</name>
<dbReference type="InterPro" id="IPR051545">
    <property type="entry name" value="NAD(P)H_dehydrogenase_qn"/>
</dbReference>
<dbReference type="InterPro" id="IPR029039">
    <property type="entry name" value="Flavoprotein-like_sf"/>
</dbReference>
<proteinExistence type="inferred from homology"/>
<comment type="similarity">
    <text evidence="1">Belongs to the NAD(P)H dehydrogenase (quinone) family.</text>
</comment>